<reference evidence="4" key="2">
    <citation type="submission" date="2025-04" db="UniProtKB">
        <authorList>
            <consortium name="RefSeq"/>
        </authorList>
    </citation>
    <scope>IDENTIFICATION</scope>
    <source>
        <strain evidence="4">Aabys</strain>
    </source>
</reference>
<dbReference type="KEGG" id="mde:101896029"/>
<dbReference type="Proteomes" id="UP001652621">
    <property type="component" value="Unplaced"/>
</dbReference>
<dbReference type="AlphaFoldDB" id="A0A1I8M119"/>
<dbReference type="OrthoDB" id="6380971at2759"/>
<dbReference type="Gene3D" id="3.15.10.30">
    <property type="entry name" value="Haemolymph juvenile hormone binding protein"/>
    <property type="match status" value="1"/>
</dbReference>
<accession>A0A1I8M119</accession>
<proteinExistence type="predicted"/>
<sequence>MRFLLVLAFASVAFAGTVLPHTGLRPMSQKIDEYVADLVENDGEIEIVVDNEDGTMGVAPQFILSWQVRRMIRKLQKQMPCGWPQYGIPPLAPLKVREAEISLKKGILETIDKVFKFRVDGLDDFKIQKFKLNMLTSKITFDFLFKNIVASASQYDTNTILDAMRQLGLSVQYEGEGTLNFGLKNLRIAGTIKYKIPILWGSIKITSMKTQVSLGSCTSEITGFMGNGAINRMINRQIENFVEMGINNNQNEISDLIEDNLVPKVNKMLKGNDFWTLIDMIFSSSEGESEDDPIVVNCVAPADPWA</sequence>
<feature type="chain" id="PRO_5044559695" evidence="1">
    <location>
        <begin position="16"/>
        <end position="306"/>
    </location>
</feature>
<evidence type="ECO:0000313" key="4">
    <source>
        <dbReference type="RefSeq" id="XP_005189995.1"/>
    </source>
</evidence>
<keyword evidence="1" id="KW-0732">Signal</keyword>
<dbReference type="SMART" id="SM00700">
    <property type="entry name" value="JHBP"/>
    <property type="match status" value="1"/>
</dbReference>
<dbReference type="EnsemblMetazoa" id="MDOA000174-RB">
    <property type="protein sequence ID" value="MDOA000174-PB"/>
    <property type="gene ID" value="MDOA000174"/>
</dbReference>
<evidence type="ECO:0000256" key="1">
    <source>
        <dbReference type="SAM" id="SignalP"/>
    </source>
</evidence>
<reference evidence="2" key="1">
    <citation type="submission" date="2020-05" db="UniProtKB">
        <authorList>
            <consortium name="EnsemblMetazoa"/>
        </authorList>
    </citation>
    <scope>IDENTIFICATION</scope>
    <source>
        <strain evidence="2">Aabys</strain>
    </source>
</reference>
<dbReference type="GeneID" id="101896029"/>
<dbReference type="VEuPathDB" id="VectorBase:MDOMA2_020356"/>
<protein>
    <submittedName>
        <fullName evidence="4">Uncharacterized protein LOC101896029</fullName>
    </submittedName>
</protein>
<dbReference type="VEuPathDB" id="VectorBase:MDOA000174"/>
<organism evidence="2">
    <name type="scientific">Musca domestica</name>
    <name type="common">House fly</name>
    <dbReference type="NCBI Taxonomy" id="7370"/>
    <lineage>
        <taxon>Eukaryota</taxon>
        <taxon>Metazoa</taxon>
        <taxon>Ecdysozoa</taxon>
        <taxon>Arthropoda</taxon>
        <taxon>Hexapoda</taxon>
        <taxon>Insecta</taxon>
        <taxon>Pterygota</taxon>
        <taxon>Neoptera</taxon>
        <taxon>Endopterygota</taxon>
        <taxon>Diptera</taxon>
        <taxon>Brachycera</taxon>
        <taxon>Muscomorpha</taxon>
        <taxon>Muscoidea</taxon>
        <taxon>Muscidae</taxon>
        <taxon>Musca</taxon>
    </lineage>
</organism>
<keyword evidence="3" id="KW-1185">Reference proteome</keyword>
<dbReference type="InterPro" id="IPR038606">
    <property type="entry name" value="To_sf"/>
</dbReference>
<dbReference type="Pfam" id="PF06585">
    <property type="entry name" value="JHBP"/>
    <property type="match status" value="1"/>
</dbReference>
<dbReference type="RefSeq" id="XP_005189995.1">
    <property type="nucleotide sequence ID" value="XM_005189938.2"/>
</dbReference>
<feature type="signal peptide" evidence="1">
    <location>
        <begin position="1"/>
        <end position="15"/>
    </location>
</feature>
<dbReference type="eggNOG" id="ENOG502SB1B">
    <property type="taxonomic scope" value="Eukaryota"/>
</dbReference>
<dbReference type="PANTHER" id="PTHR20993:SF0">
    <property type="entry name" value="GH07914P"/>
    <property type="match status" value="1"/>
</dbReference>
<dbReference type="PANTHER" id="PTHR20993">
    <property type="entry name" value="GH07914P"/>
    <property type="match status" value="1"/>
</dbReference>
<evidence type="ECO:0000313" key="2">
    <source>
        <dbReference type="EnsemblMetazoa" id="MDOA000174-PB"/>
    </source>
</evidence>
<name>A0A1I8M119_MUSDO</name>
<gene>
    <name evidence="2" type="primary">101896029</name>
    <name evidence="4" type="synonym">LOC101896029</name>
</gene>
<dbReference type="InterPro" id="IPR010562">
    <property type="entry name" value="Haemolymph_juvenile_hormone-bd"/>
</dbReference>
<evidence type="ECO:0000313" key="3">
    <source>
        <dbReference type="Proteomes" id="UP001652621"/>
    </source>
</evidence>